<dbReference type="AlphaFoldDB" id="A0A3A3G5E8"/>
<dbReference type="EMBL" id="QYUO01000002">
    <property type="protein sequence ID" value="RJF95410.1"/>
    <property type="molecule type" value="Genomic_DNA"/>
</dbReference>
<organism evidence="1 2">
    <name type="scientific">Noviherbaspirillum saxi</name>
    <dbReference type="NCBI Taxonomy" id="2320863"/>
    <lineage>
        <taxon>Bacteria</taxon>
        <taxon>Pseudomonadati</taxon>
        <taxon>Pseudomonadota</taxon>
        <taxon>Betaproteobacteria</taxon>
        <taxon>Burkholderiales</taxon>
        <taxon>Oxalobacteraceae</taxon>
        <taxon>Noviherbaspirillum</taxon>
    </lineage>
</organism>
<evidence type="ECO:0000313" key="2">
    <source>
        <dbReference type="Proteomes" id="UP000265955"/>
    </source>
</evidence>
<name>A0A3A3G5E8_9BURK</name>
<evidence type="ECO:0000313" key="1">
    <source>
        <dbReference type="EMBL" id="RJF95410.1"/>
    </source>
</evidence>
<accession>A0A3A3G5E8</accession>
<dbReference type="RefSeq" id="WP_119770560.1">
    <property type="nucleotide sequence ID" value="NZ_QYUO01000002.1"/>
</dbReference>
<dbReference type="Proteomes" id="UP000265955">
    <property type="component" value="Unassembled WGS sequence"/>
</dbReference>
<reference evidence="2" key="1">
    <citation type="submission" date="2018-09" db="EMBL/GenBank/DDBJ databases">
        <authorList>
            <person name="Zhu H."/>
        </authorList>
    </citation>
    <scope>NUCLEOTIDE SEQUENCE [LARGE SCALE GENOMIC DNA]</scope>
    <source>
        <strain evidence="2">K1R23-30</strain>
    </source>
</reference>
<protein>
    <submittedName>
        <fullName evidence="1">Uncharacterized protein</fullName>
    </submittedName>
</protein>
<comment type="caution">
    <text evidence="1">The sequence shown here is derived from an EMBL/GenBank/DDBJ whole genome shotgun (WGS) entry which is preliminary data.</text>
</comment>
<dbReference type="OrthoDB" id="8779117at2"/>
<sequence length="123" mass="13823">MDLVLIEVVLWVGLLFFFWALKEGLGRVESDIEAMGLVRHGRGGTGITGKPRFYLPERVAELIGTYGDAQIYRYAVIQGRTYQFDRICPPDCDMPLDPDERCVAPGLVYQECTDHGQVPVTTE</sequence>
<proteinExistence type="predicted"/>
<gene>
    <name evidence="1" type="ORF">D3871_18510</name>
</gene>
<keyword evidence="2" id="KW-1185">Reference proteome</keyword>